<sequence length="170" mass="18857">MDTTASSSRELSRVTRADSRRECPDPDSTNVLTATSGWYLLGGYWLSGRGTRCVRVGELAERLSVAPASVTEMVDVLADTLLLETEPYAGFELTDRGTVHAEALAWRQCVVATFFDRTLSYAIDDETAYRIGYELPGPGLVRLERRIDRPRERTCRRLADDGTCLVGTFG</sequence>
<feature type="compositionally biased region" description="Basic and acidic residues" evidence="1">
    <location>
        <begin position="10"/>
        <end position="24"/>
    </location>
</feature>
<proteinExistence type="predicted"/>
<evidence type="ECO:0000313" key="4">
    <source>
        <dbReference type="Proteomes" id="UP001056855"/>
    </source>
</evidence>
<evidence type="ECO:0000313" key="3">
    <source>
        <dbReference type="EMBL" id="UTF52220.1"/>
    </source>
</evidence>
<gene>
    <name evidence="3" type="ORF">NGM29_10470</name>
</gene>
<accession>A0A9E7N8J5</accession>
<protein>
    <submittedName>
        <fullName evidence="3">Metal-dependent transcriptional regulator</fullName>
    </submittedName>
</protein>
<dbReference type="AlphaFoldDB" id="A0A9E7N8J5"/>
<dbReference type="GeneID" id="73290474"/>
<evidence type="ECO:0000259" key="2">
    <source>
        <dbReference type="Pfam" id="PF01325"/>
    </source>
</evidence>
<feature type="region of interest" description="Disordered" evidence="1">
    <location>
        <begin position="1"/>
        <end position="27"/>
    </location>
</feature>
<dbReference type="InterPro" id="IPR022689">
    <property type="entry name" value="Iron_dep_repressor"/>
</dbReference>
<dbReference type="RefSeq" id="WP_254156053.1">
    <property type="nucleotide sequence ID" value="NZ_CP100355.1"/>
</dbReference>
<dbReference type="EMBL" id="CP100355">
    <property type="protein sequence ID" value="UTF52220.1"/>
    <property type="molecule type" value="Genomic_DNA"/>
</dbReference>
<dbReference type="PANTHER" id="PTHR33238">
    <property type="entry name" value="IRON (METAL) DEPENDENT REPRESSOR, DTXR FAMILY"/>
    <property type="match status" value="1"/>
</dbReference>
<dbReference type="InterPro" id="IPR022687">
    <property type="entry name" value="HTH_DTXR"/>
</dbReference>
<dbReference type="InterPro" id="IPR036388">
    <property type="entry name" value="WH-like_DNA-bd_sf"/>
</dbReference>
<organism evidence="3 4">
    <name type="scientific">Natronosalvus rutilus</name>
    <dbReference type="NCBI Taxonomy" id="2953753"/>
    <lineage>
        <taxon>Archaea</taxon>
        <taxon>Methanobacteriati</taxon>
        <taxon>Methanobacteriota</taxon>
        <taxon>Stenosarchaea group</taxon>
        <taxon>Halobacteria</taxon>
        <taxon>Halobacteriales</taxon>
        <taxon>Natrialbaceae</taxon>
        <taxon>Natronosalvus</taxon>
    </lineage>
</organism>
<dbReference type="Gene3D" id="1.10.10.10">
    <property type="entry name" value="Winged helix-like DNA-binding domain superfamily/Winged helix DNA-binding domain"/>
    <property type="match status" value="1"/>
</dbReference>
<keyword evidence="4" id="KW-1185">Reference proteome</keyword>
<dbReference type="SUPFAM" id="SSF46785">
    <property type="entry name" value="Winged helix' DNA-binding domain"/>
    <property type="match status" value="1"/>
</dbReference>
<dbReference type="Proteomes" id="UP001056855">
    <property type="component" value="Chromosome"/>
</dbReference>
<dbReference type="PANTHER" id="PTHR33238:SF7">
    <property type="entry name" value="IRON-DEPENDENT TRANSCRIPTIONAL REGULATOR"/>
    <property type="match status" value="1"/>
</dbReference>
<dbReference type="GO" id="GO:0046914">
    <property type="term" value="F:transition metal ion binding"/>
    <property type="evidence" value="ECO:0007669"/>
    <property type="project" value="InterPro"/>
</dbReference>
<dbReference type="InterPro" id="IPR036390">
    <property type="entry name" value="WH_DNA-bd_sf"/>
</dbReference>
<reference evidence="3" key="1">
    <citation type="submission" date="2022-06" db="EMBL/GenBank/DDBJ databases">
        <title>Diverse halophilic archaea isolated from saline environments.</title>
        <authorList>
            <person name="Cui H.-L."/>
        </authorList>
    </citation>
    <scope>NUCLEOTIDE SEQUENCE</scope>
    <source>
        <strain evidence="3">WLHS1</strain>
    </source>
</reference>
<dbReference type="GO" id="GO:0003700">
    <property type="term" value="F:DNA-binding transcription factor activity"/>
    <property type="evidence" value="ECO:0007669"/>
    <property type="project" value="InterPro"/>
</dbReference>
<dbReference type="Pfam" id="PF01325">
    <property type="entry name" value="Fe_dep_repress"/>
    <property type="match status" value="1"/>
</dbReference>
<name>A0A9E7N8J5_9EURY</name>
<dbReference type="KEGG" id="sawl:NGM29_10470"/>
<dbReference type="GO" id="GO:0003677">
    <property type="term" value="F:DNA binding"/>
    <property type="evidence" value="ECO:0007669"/>
    <property type="project" value="InterPro"/>
</dbReference>
<dbReference type="InterPro" id="IPR050536">
    <property type="entry name" value="DtxR_MntR_Metal-Reg"/>
</dbReference>
<feature type="domain" description="HTH dtxR-type" evidence="2">
    <location>
        <begin position="44"/>
        <end position="90"/>
    </location>
</feature>
<dbReference type="SMART" id="SM00529">
    <property type="entry name" value="HTH_DTXR"/>
    <property type="match status" value="1"/>
</dbReference>
<evidence type="ECO:0000256" key="1">
    <source>
        <dbReference type="SAM" id="MobiDB-lite"/>
    </source>
</evidence>